<proteinExistence type="predicted"/>
<dbReference type="PANTHER" id="PTHR34862">
    <property type="entry name" value="SPARK DOMAIN-CONTAINING PROTEIN"/>
    <property type="match status" value="1"/>
</dbReference>
<evidence type="ECO:0000313" key="4">
    <source>
        <dbReference type="Proteomes" id="UP000324748"/>
    </source>
</evidence>
<gene>
    <name evidence="3" type="ORF">PGT21_017634</name>
</gene>
<feature type="region of interest" description="Disordered" evidence="1">
    <location>
        <begin position="180"/>
        <end position="249"/>
    </location>
</feature>
<evidence type="ECO:0000256" key="1">
    <source>
        <dbReference type="SAM" id="MobiDB-lite"/>
    </source>
</evidence>
<accession>A0A5B0MC74</accession>
<name>A0A5B0MC74_PUCGR</name>
<keyword evidence="4" id="KW-1185">Reference proteome</keyword>
<feature type="chain" id="PRO_5022975139" evidence="2">
    <location>
        <begin position="23"/>
        <end position="249"/>
    </location>
</feature>
<sequence length="249" mass="26558">MAGLRTLLSVLLVCISYHAITAAHILAPRETKNDNSAKFSPRCGSTIATVSMMPKIQTCINFAKLFPIHSAETNVSTPIKAWISGVCATEACTDESLKEALAELSKGCAAELTNKSPHAGALFSILSHYKDIRSTSCKDTEKLDFCQPDLVGSVEKLEKTGRTFFTVSAQAYCTECDKKSASEKPKSSGKKGGAEKPNPPSKRSLTKKNSLHICSGSNLDDKRVEVGLPGPQKKTDAPASPPASPDESN</sequence>
<organism evidence="3 4">
    <name type="scientific">Puccinia graminis f. sp. tritici</name>
    <dbReference type="NCBI Taxonomy" id="56615"/>
    <lineage>
        <taxon>Eukaryota</taxon>
        <taxon>Fungi</taxon>
        <taxon>Dikarya</taxon>
        <taxon>Basidiomycota</taxon>
        <taxon>Pucciniomycotina</taxon>
        <taxon>Pucciniomycetes</taxon>
        <taxon>Pucciniales</taxon>
        <taxon>Pucciniaceae</taxon>
        <taxon>Puccinia</taxon>
    </lineage>
</organism>
<feature type="signal peptide" evidence="2">
    <location>
        <begin position="1"/>
        <end position="22"/>
    </location>
</feature>
<reference evidence="3 4" key="1">
    <citation type="submission" date="2019-05" db="EMBL/GenBank/DDBJ databases">
        <title>Emergence of the Ug99 lineage of the wheat stem rust pathogen through somatic hybridization.</title>
        <authorList>
            <person name="Li F."/>
            <person name="Upadhyaya N.M."/>
            <person name="Sperschneider J."/>
            <person name="Matny O."/>
            <person name="Nguyen-Phuc H."/>
            <person name="Mago R."/>
            <person name="Raley C."/>
            <person name="Miller M.E."/>
            <person name="Silverstein K.A.T."/>
            <person name="Henningsen E."/>
            <person name="Hirsch C.D."/>
            <person name="Visser B."/>
            <person name="Pretorius Z.A."/>
            <person name="Steffenson B.J."/>
            <person name="Schwessinger B."/>
            <person name="Dodds P.N."/>
            <person name="Figueroa M."/>
        </authorList>
    </citation>
    <scope>NUCLEOTIDE SEQUENCE [LARGE SCALE GENOMIC DNA]</scope>
    <source>
        <strain evidence="3">21-0</strain>
    </source>
</reference>
<evidence type="ECO:0000313" key="3">
    <source>
        <dbReference type="EMBL" id="KAA1073608.1"/>
    </source>
</evidence>
<dbReference type="OrthoDB" id="2536450at2759"/>
<evidence type="ECO:0000256" key="2">
    <source>
        <dbReference type="SAM" id="SignalP"/>
    </source>
</evidence>
<dbReference type="Proteomes" id="UP000324748">
    <property type="component" value="Unassembled WGS sequence"/>
</dbReference>
<comment type="caution">
    <text evidence="3">The sequence shown here is derived from an EMBL/GenBank/DDBJ whole genome shotgun (WGS) entry which is preliminary data.</text>
</comment>
<dbReference type="AlphaFoldDB" id="A0A5B0MC74"/>
<dbReference type="EMBL" id="VSWC01000158">
    <property type="protein sequence ID" value="KAA1073608.1"/>
    <property type="molecule type" value="Genomic_DNA"/>
</dbReference>
<dbReference type="PANTHER" id="PTHR34862:SF1">
    <property type="entry name" value="SPARK DOMAIN-CONTAINING PROTEIN"/>
    <property type="match status" value="1"/>
</dbReference>
<keyword evidence="2" id="KW-0732">Signal</keyword>
<feature type="compositionally biased region" description="Pro residues" evidence="1">
    <location>
        <begin position="239"/>
        <end position="249"/>
    </location>
</feature>
<protein>
    <submittedName>
        <fullName evidence="3">Uncharacterized protein</fullName>
    </submittedName>
</protein>